<dbReference type="InterPro" id="IPR051163">
    <property type="entry name" value="Sodium:Solute_Symporter_SSF"/>
</dbReference>
<evidence type="ECO:0000256" key="5">
    <source>
        <dbReference type="ARBA" id="ARBA00022692"/>
    </source>
</evidence>
<protein>
    <submittedName>
        <fullName evidence="15">Sodium-coupled monocarboxylate transporter 1</fullName>
    </submittedName>
</protein>
<dbReference type="Proteomes" id="UP001152320">
    <property type="component" value="Chromosome 19"/>
</dbReference>
<feature type="transmembrane region" description="Helical" evidence="14">
    <location>
        <begin position="437"/>
        <end position="455"/>
    </location>
</feature>
<evidence type="ECO:0000256" key="12">
    <source>
        <dbReference type="ARBA" id="ARBA00036099"/>
    </source>
</evidence>
<dbReference type="GO" id="GO:0006814">
    <property type="term" value="P:sodium ion transport"/>
    <property type="evidence" value="ECO:0007669"/>
    <property type="project" value="UniProtKB-KW"/>
</dbReference>
<dbReference type="PANTHER" id="PTHR42985">
    <property type="entry name" value="SODIUM-COUPLED MONOCARBOXYLATE TRANSPORTER"/>
    <property type="match status" value="1"/>
</dbReference>
<keyword evidence="10" id="KW-0325">Glycoprotein</keyword>
<dbReference type="GO" id="GO:0015293">
    <property type="term" value="F:symporter activity"/>
    <property type="evidence" value="ECO:0007669"/>
    <property type="project" value="TreeGrafter"/>
</dbReference>
<evidence type="ECO:0000256" key="4">
    <source>
        <dbReference type="ARBA" id="ARBA00022475"/>
    </source>
</evidence>
<dbReference type="EMBL" id="JAIZAY010000019">
    <property type="protein sequence ID" value="KAJ8023505.1"/>
    <property type="molecule type" value="Genomic_DNA"/>
</dbReference>
<organism evidence="15 16">
    <name type="scientific">Holothuria leucospilota</name>
    <name type="common">Black long sea cucumber</name>
    <name type="synonym">Mertensiothuria leucospilota</name>
    <dbReference type="NCBI Taxonomy" id="206669"/>
    <lineage>
        <taxon>Eukaryota</taxon>
        <taxon>Metazoa</taxon>
        <taxon>Echinodermata</taxon>
        <taxon>Eleutherozoa</taxon>
        <taxon>Echinozoa</taxon>
        <taxon>Holothuroidea</taxon>
        <taxon>Aspidochirotacea</taxon>
        <taxon>Aspidochirotida</taxon>
        <taxon>Holothuriidae</taxon>
        <taxon>Holothuria</taxon>
    </lineage>
</organism>
<accession>A0A9Q0YLG9</accession>
<feature type="transmembrane region" description="Helical" evidence="14">
    <location>
        <begin position="277"/>
        <end position="302"/>
    </location>
</feature>
<feature type="transmembrane region" description="Helical" evidence="14">
    <location>
        <begin position="513"/>
        <end position="533"/>
    </location>
</feature>
<feature type="transmembrane region" description="Helical" evidence="14">
    <location>
        <begin position="12"/>
        <end position="30"/>
    </location>
</feature>
<dbReference type="PROSITE" id="PS50283">
    <property type="entry name" value="NA_SOLUT_SYMP_3"/>
    <property type="match status" value="1"/>
</dbReference>
<evidence type="ECO:0000256" key="6">
    <source>
        <dbReference type="ARBA" id="ARBA00022989"/>
    </source>
</evidence>
<evidence type="ECO:0000313" key="15">
    <source>
        <dbReference type="EMBL" id="KAJ8023505.1"/>
    </source>
</evidence>
<evidence type="ECO:0000256" key="2">
    <source>
        <dbReference type="ARBA" id="ARBA00006434"/>
    </source>
</evidence>
<feature type="transmembrane region" description="Helical" evidence="14">
    <location>
        <begin position="380"/>
        <end position="404"/>
    </location>
</feature>
<evidence type="ECO:0000256" key="10">
    <source>
        <dbReference type="ARBA" id="ARBA00023180"/>
    </source>
</evidence>
<keyword evidence="9 14" id="KW-0472">Membrane</keyword>
<dbReference type="InterPro" id="IPR001734">
    <property type="entry name" value="Na/solute_symporter"/>
</dbReference>
<comment type="similarity">
    <text evidence="2 13">Belongs to the sodium:solute symporter (SSF) (TC 2.A.21) family.</text>
</comment>
<feature type="transmembrane region" description="Helical" evidence="14">
    <location>
        <begin position="410"/>
        <end position="430"/>
    </location>
</feature>
<keyword evidence="11" id="KW-0739">Sodium transport</keyword>
<evidence type="ECO:0000256" key="14">
    <source>
        <dbReference type="SAM" id="Phobius"/>
    </source>
</evidence>
<evidence type="ECO:0000256" key="3">
    <source>
        <dbReference type="ARBA" id="ARBA00022448"/>
    </source>
</evidence>
<dbReference type="InterPro" id="IPR018212">
    <property type="entry name" value="Na/solute_symporter_CS"/>
</dbReference>
<evidence type="ECO:0000256" key="11">
    <source>
        <dbReference type="ARBA" id="ARBA00023201"/>
    </source>
</evidence>
<feature type="transmembrane region" description="Helical" evidence="14">
    <location>
        <begin position="126"/>
        <end position="146"/>
    </location>
</feature>
<comment type="subcellular location">
    <subcellularLocation>
        <location evidence="1">Cell membrane</location>
        <topology evidence="1">Multi-pass membrane protein</topology>
    </subcellularLocation>
</comment>
<comment type="caution">
    <text evidence="15">The sequence shown here is derived from an EMBL/GenBank/DDBJ whole genome shotgun (WGS) entry which is preliminary data.</text>
</comment>
<feature type="transmembrane region" description="Helical" evidence="14">
    <location>
        <begin position="188"/>
        <end position="209"/>
    </location>
</feature>
<dbReference type="GO" id="GO:0005886">
    <property type="term" value="C:plasma membrane"/>
    <property type="evidence" value="ECO:0007669"/>
    <property type="project" value="UniProtKB-SubCell"/>
</dbReference>
<evidence type="ECO:0000256" key="7">
    <source>
        <dbReference type="ARBA" id="ARBA00023053"/>
    </source>
</evidence>
<feature type="transmembrane region" description="Helical" evidence="14">
    <location>
        <begin position="152"/>
        <end position="176"/>
    </location>
</feature>
<keyword evidence="16" id="KW-1185">Reference proteome</keyword>
<dbReference type="PANTHER" id="PTHR42985:SF40">
    <property type="entry name" value="LD47995P-RELATED"/>
    <property type="match status" value="1"/>
</dbReference>
<evidence type="ECO:0000256" key="9">
    <source>
        <dbReference type="ARBA" id="ARBA00023136"/>
    </source>
</evidence>
<name>A0A9Q0YLG9_HOLLE</name>
<dbReference type="AlphaFoldDB" id="A0A9Q0YLG9"/>
<feature type="transmembrane region" description="Helical" evidence="14">
    <location>
        <begin position="50"/>
        <end position="70"/>
    </location>
</feature>
<evidence type="ECO:0000256" key="8">
    <source>
        <dbReference type="ARBA" id="ARBA00023065"/>
    </source>
</evidence>
<dbReference type="GO" id="GO:0098660">
    <property type="term" value="P:inorganic ion transmembrane transport"/>
    <property type="evidence" value="ECO:0007669"/>
    <property type="project" value="UniProtKB-ARBA"/>
</dbReference>
<keyword evidence="5 14" id="KW-0812">Transmembrane</keyword>
<evidence type="ECO:0000313" key="16">
    <source>
        <dbReference type="Proteomes" id="UP001152320"/>
    </source>
</evidence>
<evidence type="ECO:0000256" key="13">
    <source>
        <dbReference type="RuleBase" id="RU362091"/>
    </source>
</evidence>
<feature type="transmembrane region" description="Helical" evidence="14">
    <location>
        <begin position="82"/>
        <end position="105"/>
    </location>
</feature>
<dbReference type="OrthoDB" id="6132759at2759"/>
<evidence type="ECO:0000256" key="1">
    <source>
        <dbReference type="ARBA" id="ARBA00004651"/>
    </source>
</evidence>
<dbReference type="Pfam" id="PF00474">
    <property type="entry name" value="SSF"/>
    <property type="match status" value="1"/>
</dbReference>
<keyword evidence="6 14" id="KW-1133">Transmembrane helix</keyword>
<dbReference type="Gene3D" id="1.20.1730.10">
    <property type="entry name" value="Sodium/glucose cotransporter"/>
    <property type="match status" value="1"/>
</dbReference>
<dbReference type="PROSITE" id="PS00456">
    <property type="entry name" value="NA_SOLUT_SYMP_1"/>
    <property type="match status" value="1"/>
</dbReference>
<gene>
    <name evidence="15" type="ORF">HOLleu_35967</name>
</gene>
<feature type="transmembrane region" description="Helical" evidence="14">
    <location>
        <begin position="237"/>
        <end position="256"/>
    </location>
</feature>
<proteinExistence type="inferred from homology"/>
<reference evidence="15" key="1">
    <citation type="submission" date="2021-10" db="EMBL/GenBank/DDBJ databases">
        <title>Tropical sea cucumber genome reveals ecological adaptation and Cuvierian tubules defense mechanism.</title>
        <authorList>
            <person name="Chen T."/>
        </authorList>
    </citation>
    <scope>NUCLEOTIDE SEQUENCE</scope>
    <source>
        <strain evidence="15">Nanhai2018</strain>
        <tissue evidence="15">Muscle</tissue>
    </source>
</reference>
<keyword evidence="3" id="KW-0813">Transport</keyword>
<keyword evidence="8" id="KW-0406">Ion transport</keyword>
<comment type="catalytic activity">
    <reaction evidence="12">
        <text>iodide(out) + 2 Na(+)(out) = iodide(in) + 2 Na(+)(in)</text>
        <dbReference type="Rhea" id="RHEA:71207"/>
        <dbReference type="ChEBI" id="CHEBI:16382"/>
        <dbReference type="ChEBI" id="CHEBI:29101"/>
    </reaction>
</comment>
<feature type="transmembrane region" description="Helical" evidence="14">
    <location>
        <begin position="331"/>
        <end position="350"/>
    </location>
</feature>
<dbReference type="NCBIfam" id="TIGR00813">
    <property type="entry name" value="sss"/>
    <property type="match status" value="1"/>
</dbReference>
<keyword evidence="4" id="KW-1003">Cell membrane</keyword>
<dbReference type="InterPro" id="IPR038377">
    <property type="entry name" value="Na/Glc_symporter_sf"/>
</dbReference>
<sequence length="584" mass="64439">MSITYARDVDYVIFGLTLVISFVIGLFYAYRGRRSTSKDEYFAANRNVNVFAAACSALASAFPGTVLIAFPNDAYFRGPGLWYGVIIANILESITLPIVFVPIYHRLKLINVYDYLELRFDKRVKYYATFVQVMYTMFLMAVNVYVPSLAMAVITGISINWSIVIVGGTCVVYTAIGGMRAVVWNDVFQTLVILLGTVAFFIIGIPVVGGVRNVIDVTNAAERTIAIDLTFDLKIPYTLWSTLIGVYLNALTRSAVGQYNAQRYLIVERVGEARITAAVGQLCSASLLVLYIFGGLMMYTFYAGCDPLTIGVVEREDQMFPLFLAEIFQDYPGFIGLMVATVFSSSLSTASSGINSQALMTHSELGKWLLKDPSPRQTIVFIKLLTALIGFIILGIAFLGTYIGGIIDAVITWSGILIGPILAVFILGMFSKGANSTGALVGMTVSTLVGIWMKIGNTFYPRSPSTRPPLYVNECNTTIWVDEILSTNDPSMISPLAVEGDVIPPSVYQLSSVYYTTLTCCVTWLVAVFVSFCTMPQTESKMNDDLFFFRKQIFPINNRKTNVEKSIENLTEMTDVAKEMKTTD</sequence>
<keyword evidence="7" id="KW-0915">Sodium</keyword>
<dbReference type="GO" id="GO:0015075">
    <property type="term" value="F:monoatomic ion transmembrane transporter activity"/>
    <property type="evidence" value="ECO:0007669"/>
    <property type="project" value="UniProtKB-ARBA"/>
</dbReference>